<sequence length="283" mass="27990">MHDPHVPAELDPLDGLASAIVDGEAILPVDADPALVDRVAALRNVRAAVAGSVGPPSDAVREAGMAAALEASSTSPDIHSLAMRRRRMPVLSAAAVAAALALLFGLGVLSLGDDAREGNLTDVAQTAEIGSSGTVPPTKAAATATAVASDAFEGAAPSTTTAPASTPAPSTTAAPVTTFATSESVTMDGGDATDPAAVDAGLPRQSSDVLQQPADGEAFEAGGESPGADVGIEALPSSADDDAMSFLDESSTVAGSMYSDPFSFLFPHAEEAASSIRAGEAIP</sequence>
<reference evidence="3" key="1">
    <citation type="submission" date="2018-05" db="EMBL/GenBank/DDBJ databases">
        <authorList>
            <person name="Lanie J.A."/>
            <person name="Ng W.-L."/>
            <person name="Kazmierczak K.M."/>
            <person name="Andrzejewski T.M."/>
            <person name="Davidsen T.M."/>
            <person name="Wayne K.J."/>
            <person name="Tettelin H."/>
            <person name="Glass J.I."/>
            <person name="Rusch D."/>
            <person name="Podicherti R."/>
            <person name="Tsui H.-C.T."/>
            <person name="Winkler M.E."/>
        </authorList>
    </citation>
    <scope>NUCLEOTIDE SEQUENCE</scope>
</reference>
<feature type="non-terminal residue" evidence="3">
    <location>
        <position position="283"/>
    </location>
</feature>
<keyword evidence="2" id="KW-0472">Membrane</keyword>
<protein>
    <submittedName>
        <fullName evidence="3">Uncharacterized protein</fullName>
    </submittedName>
</protein>
<proteinExistence type="predicted"/>
<feature type="region of interest" description="Disordered" evidence="1">
    <location>
        <begin position="154"/>
        <end position="174"/>
    </location>
</feature>
<feature type="transmembrane region" description="Helical" evidence="2">
    <location>
        <begin position="90"/>
        <end position="111"/>
    </location>
</feature>
<dbReference type="EMBL" id="UINC01020155">
    <property type="protein sequence ID" value="SVA84908.1"/>
    <property type="molecule type" value="Genomic_DNA"/>
</dbReference>
<dbReference type="AlphaFoldDB" id="A0A381Z6N3"/>
<organism evidence="3">
    <name type="scientific">marine metagenome</name>
    <dbReference type="NCBI Taxonomy" id="408172"/>
    <lineage>
        <taxon>unclassified sequences</taxon>
        <taxon>metagenomes</taxon>
        <taxon>ecological metagenomes</taxon>
    </lineage>
</organism>
<evidence type="ECO:0000256" key="2">
    <source>
        <dbReference type="SAM" id="Phobius"/>
    </source>
</evidence>
<keyword evidence="2" id="KW-1133">Transmembrane helix</keyword>
<evidence type="ECO:0000313" key="3">
    <source>
        <dbReference type="EMBL" id="SVA84908.1"/>
    </source>
</evidence>
<keyword evidence="2" id="KW-0812">Transmembrane</keyword>
<accession>A0A381Z6N3</accession>
<gene>
    <name evidence="3" type="ORF">METZ01_LOCUS137762</name>
</gene>
<feature type="compositionally biased region" description="Low complexity" evidence="1">
    <location>
        <begin position="155"/>
        <end position="174"/>
    </location>
</feature>
<evidence type="ECO:0000256" key="1">
    <source>
        <dbReference type="SAM" id="MobiDB-lite"/>
    </source>
</evidence>
<name>A0A381Z6N3_9ZZZZ</name>